<dbReference type="InterPro" id="IPR003787">
    <property type="entry name" value="Sulphur_relay_DsrE/F-like"/>
</dbReference>
<dbReference type="FunFam" id="3.40.1260.10:FF:000001">
    <property type="entry name" value="Sulfurtransferase TusD"/>
    <property type="match status" value="1"/>
</dbReference>
<dbReference type="GO" id="GO:0016783">
    <property type="term" value="F:sulfurtransferase activity"/>
    <property type="evidence" value="ECO:0007669"/>
    <property type="project" value="UniProtKB-UniRule"/>
</dbReference>
<dbReference type="Pfam" id="PF02635">
    <property type="entry name" value="DsrE"/>
    <property type="match status" value="1"/>
</dbReference>
<dbReference type="OrthoDB" id="9787483at2"/>
<proteinExistence type="inferred from homology"/>
<dbReference type="STRING" id="1354337.M983_1411"/>
<protein>
    <recommendedName>
        <fullName evidence="6">Sulfurtransferase TusD</fullName>
        <ecNumber evidence="6">2.8.1.-</ecNumber>
    </recommendedName>
    <alternativeName>
        <fullName evidence="6">tRNA 2-thiouridine synthesizing protein D</fullName>
    </alternativeName>
</protein>
<dbReference type="GO" id="GO:0097163">
    <property type="term" value="F:sulfur carrier activity"/>
    <property type="evidence" value="ECO:0007669"/>
    <property type="project" value="TreeGrafter"/>
</dbReference>
<comment type="function">
    <text evidence="6">Part of a sulfur-relay system required for 2-thiolation of 5-methylaminomethyl-2-thiouridine (mnm(5)s(2)U) at tRNA wobble positions. Accepts sulfur from TusA and transfers it in turn to TusE.</text>
</comment>
<comment type="subcellular location">
    <subcellularLocation>
        <location evidence="1 6">Cytoplasm</location>
    </subcellularLocation>
</comment>
<name>A0A198G2W9_9GAMM</name>
<dbReference type="InterPro" id="IPR017463">
    <property type="entry name" value="Sulphur_relay_TusD/DsrE"/>
</dbReference>
<dbReference type="Gene3D" id="3.40.1260.10">
    <property type="entry name" value="DsrEFH-like"/>
    <property type="match status" value="1"/>
</dbReference>
<dbReference type="NCBIfam" id="NF001237">
    <property type="entry name" value="PRK00207.1"/>
    <property type="match status" value="1"/>
</dbReference>
<dbReference type="SUPFAM" id="SSF75169">
    <property type="entry name" value="DsrEFH-like"/>
    <property type="match status" value="1"/>
</dbReference>
<dbReference type="EC" id="2.8.1.-" evidence="6"/>
<dbReference type="GO" id="GO:1990228">
    <property type="term" value="C:sulfurtransferase complex"/>
    <property type="evidence" value="ECO:0007669"/>
    <property type="project" value="TreeGrafter"/>
</dbReference>
<evidence type="ECO:0000256" key="6">
    <source>
        <dbReference type="HAMAP-Rule" id="MF_00390"/>
    </source>
</evidence>
<feature type="active site" description="Cysteine persulfide intermediate" evidence="6">
    <location>
        <position position="81"/>
    </location>
</feature>
<dbReference type="RefSeq" id="WP_066749210.1">
    <property type="nucleotide sequence ID" value="NZ_LXEN01000065.1"/>
</dbReference>
<organism evidence="7 8">
    <name type="scientific">Proteus myxofaciens ATCC 19692</name>
    <dbReference type="NCBI Taxonomy" id="1354337"/>
    <lineage>
        <taxon>Bacteria</taxon>
        <taxon>Pseudomonadati</taxon>
        <taxon>Pseudomonadota</taxon>
        <taxon>Gammaproteobacteria</taxon>
        <taxon>Enterobacterales</taxon>
        <taxon>Morganellaceae</taxon>
        <taxon>Proteus</taxon>
    </lineage>
</organism>
<dbReference type="AlphaFoldDB" id="A0A198G2W9"/>
<dbReference type="NCBIfam" id="TIGR03012">
    <property type="entry name" value="sulf_tusD_dsrE"/>
    <property type="match status" value="1"/>
</dbReference>
<evidence type="ECO:0000256" key="3">
    <source>
        <dbReference type="ARBA" id="ARBA00022490"/>
    </source>
</evidence>
<dbReference type="GO" id="GO:0002143">
    <property type="term" value="P:tRNA wobble position uridine thiolation"/>
    <property type="evidence" value="ECO:0007669"/>
    <property type="project" value="TreeGrafter"/>
</dbReference>
<gene>
    <name evidence="6" type="primary">tusD</name>
    <name evidence="7" type="ORF">M983_1411</name>
</gene>
<keyword evidence="4 6" id="KW-0808">Transferase</keyword>
<accession>A0A198G2W9</accession>
<sequence>MSSLTYCLIVTGPQYGTEQASSAYLFANALIEKGHHIAQIFFYRDGVANANKLTTPASDEFDLSSAWVSFAEKHNIPLQVCVAAALRRGVIDVQQAKEQGKETSNMASIFELSGLGTLAETLLTCSRVVQF</sequence>
<dbReference type="InterPro" id="IPR027396">
    <property type="entry name" value="DsrEFH-like"/>
</dbReference>
<comment type="similarity">
    <text evidence="2 6">Belongs to the DsrE/TusD family.</text>
</comment>
<evidence type="ECO:0000313" key="7">
    <source>
        <dbReference type="EMBL" id="OAT31300.1"/>
    </source>
</evidence>
<dbReference type="PANTHER" id="PTHR34874:SF3">
    <property type="entry name" value="SULFURTRANSFERASE TUSD"/>
    <property type="match status" value="1"/>
</dbReference>
<dbReference type="EMBL" id="LXEN01000065">
    <property type="protein sequence ID" value="OAT31300.1"/>
    <property type="molecule type" value="Genomic_DNA"/>
</dbReference>
<reference evidence="7 8" key="1">
    <citation type="submission" date="2016-04" db="EMBL/GenBank/DDBJ databases">
        <title>ATOL: Assembling a taxonomically balanced genome-scale reconstruction of the evolutionary history of the Enterobacteriaceae.</title>
        <authorList>
            <person name="Plunkett G.III."/>
            <person name="Neeno-Eckwall E.C."/>
            <person name="Glasner J.D."/>
            <person name="Perna N.T."/>
        </authorList>
    </citation>
    <scope>NUCLEOTIDE SEQUENCE [LARGE SCALE GENOMIC DNA]</scope>
    <source>
        <strain evidence="7 8">ATCC 19692</strain>
    </source>
</reference>
<evidence type="ECO:0000313" key="8">
    <source>
        <dbReference type="Proteomes" id="UP000094023"/>
    </source>
</evidence>
<evidence type="ECO:0000256" key="2">
    <source>
        <dbReference type="ARBA" id="ARBA00007067"/>
    </source>
</evidence>
<keyword evidence="8" id="KW-1185">Reference proteome</keyword>
<keyword evidence="5 6" id="KW-0819">tRNA processing</keyword>
<dbReference type="Proteomes" id="UP000094023">
    <property type="component" value="Unassembled WGS sequence"/>
</dbReference>
<dbReference type="PANTHER" id="PTHR34874">
    <property type="entry name" value="PROTEIN YCHN"/>
    <property type="match status" value="1"/>
</dbReference>
<comment type="subunit">
    <text evidence="6">Heterohexamer, formed by a dimer of trimers. The hexameric TusBCD complex contains 2 copies each of TusB, TusC and TusD. The TusBCD complex interacts with TusE.</text>
</comment>
<evidence type="ECO:0000256" key="4">
    <source>
        <dbReference type="ARBA" id="ARBA00022679"/>
    </source>
</evidence>
<comment type="caution">
    <text evidence="7">The sequence shown here is derived from an EMBL/GenBank/DDBJ whole genome shotgun (WGS) entry which is preliminary data.</text>
</comment>
<dbReference type="HAMAP" id="MF_00390">
    <property type="entry name" value="Thiourid_synth_D"/>
    <property type="match status" value="1"/>
</dbReference>
<keyword evidence="3 6" id="KW-0963">Cytoplasm</keyword>
<dbReference type="PATRIC" id="fig|1354337.4.peg.1441"/>
<evidence type="ECO:0000256" key="1">
    <source>
        <dbReference type="ARBA" id="ARBA00004496"/>
    </source>
</evidence>
<evidence type="ECO:0000256" key="5">
    <source>
        <dbReference type="ARBA" id="ARBA00022694"/>
    </source>
</evidence>